<feature type="domain" description="Cwf19-like C-terminal" evidence="4">
    <location>
        <begin position="499"/>
        <end position="621"/>
    </location>
</feature>
<dbReference type="InterPro" id="IPR036265">
    <property type="entry name" value="HIT-like_sf"/>
</dbReference>
<accession>A0A3N4IVR5</accession>
<dbReference type="InterPro" id="IPR006768">
    <property type="entry name" value="Cwf19-like_C_dom-1"/>
</dbReference>
<name>A0A3N4IVR5_9PEZI</name>
<reference evidence="5 6" key="1">
    <citation type="journal article" date="2018" name="Nat. Ecol. Evol.">
        <title>Pezizomycetes genomes reveal the molecular basis of ectomycorrhizal truffle lifestyle.</title>
        <authorList>
            <person name="Murat C."/>
            <person name="Payen T."/>
            <person name="Noel B."/>
            <person name="Kuo A."/>
            <person name="Morin E."/>
            <person name="Chen J."/>
            <person name="Kohler A."/>
            <person name="Krizsan K."/>
            <person name="Balestrini R."/>
            <person name="Da Silva C."/>
            <person name="Montanini B."/>
            <person name="Hainaut M."/>
            <person name="Levati E."/>
            <person name="Barry K.W."/>
            <person name="Belfiori B."/>
            <person name="Cichocki N."/>
            <person name="Clum A."/>
            <person name="Dockter R.B."/>
            <person name="Fauchery L."/>
            <person name="Guy J."/>
            <person name="Iotti M."/>
            <person name="Le Tacon F."/>
            <person name="Lindquist E.A."/>
            <person name="Lipzen A."/>
            <person name="Malagnac F."/>
            <person name="Mello A."/>
            <person name="Molinier V."/>
            <person name="Miyauchi S."/>
            <person name="Poulain J."/>
            <person name="Riccioni C."/>
            <person name="Rubini A."/>
            <person name="Sitrit Y."/>
            <person name="Splivallo R."/>
            <person name="Traeger S."/>
            <person name="Wang M."/>
            <person name="Zifcakova L."/>
            <person name="Wipf D."/>
            <person name="Zambonelli A."/>
            <person name="Paolocci F."/>
            <person name="Nowrousian M."/>
            <person name="Ottonello S."/>
            <person name="Baldrian P."/>
            <person name="Spatafora J.W."/>
            <person name="Henrissat B."/>
            <person name="Nagy L.G."/>
            <person name="Aury J.M."/>
            <person name="Wincker P."/>
            <person name="Grigoriev I.V."/>
            <person name="Bonfante P."/>
            <person name="Martin F.M."/>
        </authorList>
    </citation>
    <scope>NUCLEOTIDE SEQUENCE [LARGE SCALE GENOMIC DNA]</scope>
    <source>
        <strain evidence="5 6">120613-1</strain>
    </source>
</reference>
<evidence type="ECO:0000313" key="6">
    <source>
        <dbReference type="Proteomes" id="UP000276215"/>
    </source>
</evidence>
<dbReference type="PANTHER" id="PTHR12072">
    <property type="entry name" value="CWF19, CELL CYCLE CONTROL PROTEIN"/>
    <property type="match status" value="1"/>
</dbReference>
<dbReference type="SUPFAM" id="SSF54197">
    <property type="entry name" value="HIT-like"/>
    <property type="match status" value="1"/>
</dbReference>
<feature type="compositionally biased region" description="Polar residues" evidence="2">
    <location>
        <begin position="152"/>
        <end position="170"/>
    </location>
</feature>
<dbReference type="Gene3D" id="3.30.428.10">
    <property type="entry name" value="HIT-like"/>
    <property type="match status" value="1"/>
</dbReference>
<dbReference type="InterPro" id="IPR006767">
    <property type="entry name" value="Cwf19-like_C_dom-2"/>
</dbReference>
<evidence type="ECO:0008006" key="7">
    <source>
        <dbReference type="Google" id="ProtNLM"/>
    </source>
</evidence>
<dbReference type="OrthoDB" id="2113965at2759"/>
<feature type="compositionally biased region" description="Basic and acidic residues" evidence="2">
    <location>
        <begin position="75"/>
        <end position="95"/>
    </location>
</feature>
<dbReference type="Pfam" id="PF04676">
    <property type="entry name" value="CwfJ_C_2"/>
    <property type="match status" value="1"/>
</dbReference>
<feature type="compositionally biased region" description="Basic and acidic residues" evidence="2">
    <location>
        <begin position="311"/>
        <end position="329"/>
    </location>
</feature>
<keyword evidence="6" id="KW-1185">Reference proteome</keyword>
<feature type="compositionally biased region" description="Basic residues" evidence="2">
    <location>
        <begin position="57"/>
        <end position="74"/>
    </location>
</feature>
<feature type="compositionally biased region" description="Basic and acidic residues" evidence="2">
    <location>
        <begin position="25"/>
        <end position="38"/>
    </location>
</feature>
<protein>
    <recommendedName>
        <fullName evidence="7">Cell cycle control protein</fullName>
    </recommendedName>
</protein>
<dbReference type="STRING" id="1336337.A0A3N4IVR5"/>
<gene>
    <name evidence="5" type="ORF">L873DRAFT_1720007</name>
</gene>
<dbReference type="EMBL" id="ML120550">
    <property type="protein sequence ID" value="RPA89905.1"/>
    <property type="molecule type" value="Genomic_DNA"/>
</dbReference>
<sequence>MDTQGSKEASGTHDRESRRGRKREKSRDRDPERNDRERSHRHHHYHHSEHRSDDNHKSHHRHHRYHRERSRSRSKSKDRDPDRHRSSRRERDSSDRHHHSHRRKRSRHEDEDRDRRHRKSRKADSPPSASSTTERRKGKEKESTAPLEPEIPNSSKLPETVSKPTLTRDSWMQEPDADFIDYTQKGAGKVAPQPVAKPDYRPIIHKNELNTQLKEGKSLDEYADAMEEEVTYTFSDAGSKWRMTKLKRCYEFAKEEGRSVESVALERYGDLKEFDEAREEEIELERRATYGKDRKDVKEKPTGELYRQRMKKAEAEEDARQERERERYGSELPQGKVIETVPNTKTTAVLNQTALNRMQAALMKAQLRGDPKAAVMEKEYNEAMAAAIAANKKEPEVVVLSAMDSRMLAGLEGRVGREVVEGKKGKLIEKDDMSLDDMVREEKRTRGQVRGGEGMLLAERISRDAKFDDNLDYLDENADRLAKRVQRNEVDLKNMAIGEFKRMQKVLDSCPLCQHEDKPPIAPVVSLATRVFLTLPTEPELTPGGAVIVPIQHRVNMMECDDDEWEEVRNFMKSLTRHYTSKNQSVLFYENAAAPERKRHAAITAIPLPHELGDTAPAYFKEAILAADEEWSQHKKIIDTLSKARSGGLGKMAFRRSLIKEMPYFHVWFEIDGGMGHIIEDANRWPKGDLFVRELVGGMLECPPDVIKRQGRWVRGRDARVEGFRKGWEEFDWTKVLYDN</sequence>
<feature type="compositionally biased region" description="Basic residues" evidence="2">
    <location>
        <begin position="96"/>
        <end position="106"/>
    </location>
</feature>
<evidence type="ECO:0000259" key="4">
    <source>
        <dbReference type="Pfam" id="PF04677"/>
    </source>
</evidence>
<dbReference type="Pfam" id="PF04677">
    <property type="entry name" value="CwfJ_C_1"/>
    <property type="match status" value="1"/>
</dbReference>
<feature type="compositionally biased region" description="Basic and acidic residues" evidence="2">
    <location>
        <begin position="133"/>
        <end position="143"/>
    </location>
</feature>
<feature type="compositionally biased region" description="Basic residues" evidence="2">
    <location>
        <begin position="39"/>
        <end position="49"/>
    </location>
</feature>
<organism evidence="5 6">
    <name type="scientific">Choiromyces venosus 120613-1</name>
    <dbReference type="NCBI Taxonomy" id="1336337"/>
    <lineage>
        <taxon>Eukaryota</taxon>
        <taxon>Fungi</taxon>
        <taxon>Dikarya</taxon>
        <taxon>Ascomycota</taxon>
        <taxon>Pezizomycotina</taxon>
        <taxon>Pezizomycetes</taxon>
        <taxon>Pezizales</taxon>
        <taxon>Tuberaceae</taxon>
        <taxon>Choiromyces</taxon>
    </lineage>
</organism>
<feature type="domain" description="Cwf19-like protein C-terminal" evidence="3">
    <location>
        <begin position="630"/>
        <end position="734"/>
    </location>
</feature>
<evidence type="ECO:0000259" key="3">
    <source>
        <dbReference type="Pfam" id="PF04676"/>
    </source>
</evidence>
<evidence type="ECO:0000256" key="2">
    <source>
        <dbReference type="SAM" id="MobiDB-lite"/>
    </source>
</evidence>
<evidence type="ECO:0000313" key="5">
    <source>
        <dbReference type="EMBL" id="RPA89905.1"/>
    </source>
</evidence>
<dbReference type="GO" id="GO:0000398">
    <property type="term" value="P:mRNA splicing, via spliceosome"/>
    <property type="evidence" value="ECO:0007669"/>
    <property type="project" value="TreeGrafter"/>
</dbReference>
<comment type="similarity">
    <text evidence="1">Belongs to the CWF19 family.</text>
</comment>
<dbReference type="GO" id="GO:0071014">
    <property type="term" value="C:post-mRNA release spliceosomal complex"/>
    <property type="evidence" value="ECO:0007669"/>
    <property type="project" value="TreeGrafter"/>
</dbReference>
<dbReference type="AlphaFoldDB" id="A0A3N4IVR5"/>
<feature type="region of interest" description="Disordered" evidence="2">
    <location>
        <begin position="1"/>
        <end position="175"/>
    </location>
</feature>
<feature type="region of interest" description="Disordered" evidence="2">
    <location>
        <begin position="306"/>
        <end position="329"/>
    </location>
</feature>
<proteinExistence type="inferred from homology"/>
<evidence type="ECO:0000256" key="1">
    <source>
        <dbReference type="ARBA" id="ARBA00006795"/>
    </source>
</evidence>
<dbReference type="Proteomes" id="UP000276215">
    <property type="component" value="Unassembled WGS sequence"/>
</dbReference>
<dbReference type="InterPro" id="IPR040194">
    <property type="entry name" value="Cwf19-like"/>
</dbReference>
<dbReference type="PANTHER" id="PTHR12072:SF5">
    <property type="entry name" value="CWF19-LIKE PROTEIN 2"/>
    <property type="match status" value="1"/>
</dbReference>